<keyword evidence="11" id="KW-0539">Nucleus</keyword>
<comment type="function">
    <text evidence="1">May be involved in transcriptional regulation.</text>
</comment>
<dbReference type="SMART" id="SM00355">
    <property type="entry name" value="ZnF_C2H2"/>
    <property type="match status" value="4"/>
</dbReference>
<dbReference type="GO" id="GO:0008270">
    <property type="term" value="F:zinc ion binding"/>
    <property type="evidence" value="ECO:0007669"/>
    <property type="project" value="UniProtKB-KW"/>
</dbReference>
<dbReference type="FunFam" id="3.30.160.60:FF:001430">
    <property type="entry name" value="Uncharacterized protein"/>
    <property type="match status" value="1"/>
</dbReference>
<dbReference type="GO" id="GO:0031519">
    <property type="term" value="C:PcG protein complex"/>
    <property type="evidence" value="ECO:0007669"/>
    <property type="project" value="TreeGrafter"/>
</dbReference>
<dbReference type="Proteomes" id="UP000472272">
    <property type="component" value="Chromosome 2"/>
</dbReference>
<dbReference type="PANTHER" id="PTHR14003">
    <property type="entry name" value="TRANSCRIPTIONAL REPRESSOR PROTEIN YY"/>
    <property type="match status" value="1"/>
</dbReference>
<keyword evidence="6 12" id="KW-0863">Zinc-finger</keyword>
<dbReference type="Ensembl" id="ENSPMRT00000000852.1">
    <property type="protein sequence ID" value="ENSPMRP00000000804.1"/>
    <property type="gene ID" value="ENSPMRG00000000591.1"/>
</dbReference>
<feature type="region of interest" description="Disordered" evidence="13">
    <location>
        <begin position="1"/>
        <end position="76"/>
    </location>
</feature>
<dbReference type="GO" id="GO:0005667">
    <property type="term" value="C:transcription regulator complex"/>
    <property type="evidence" value="ECO:0007669"/>
    <property type="project" value="TreeGrafter"/>
</dbReference>
<reference evidence="15 16" key="1">
    <citation type="journal article" date="2019" name="Proc. Natl. Acad. Sci. U.S.A.">
        <title>Regulatory changes in pterin and carotenoid genes underlie balanced color polymorphisms in the wall lizard.</title>
        <authorList>
            <person name="Andrade P."/>
            <person name="Pinho C."/>
            <person name="Perez I de Lanuza G."/>
            <person name="Afonso S."/>
            <person name="Brejcha J."/>
            <person name="Rubin C.J."/>
            <person name="Wallerman O."/>
            <person name="Pereira P."/>
            <person name="Sabatino S.J."/>
            <person name="Bellati A."/>
            <person name="Pellitteri-Rosa D."/>
            <person name="Bosakova Z."/>
            <person name="Bunikis I."/>
            <person name="Carretero M.A."/>
            <person name="Feiner N."/>
            <person name="Marsik P."/>
            <person name="Pauperio F."/>
            <person name="Salvi D."/>
            <person name="Soler L."/>
            <person name="While G.M."/>
            <person name="Uller T."/>
            <person name="Font E."/>
            <person name="Andersson L."/>
            <person name="Carneiro M."/>
        </authorList>
    </citation>
    <scope>NUCLEOTIDE SEQUENCE</scope>
</reference>
<evidence type="ECO:0000256" key="10">
    <source>
        <dbReference type="ARBA" id="ARBA00023163"/>
    </source>
</evidence>
<accession>A0A670HLS9</accession>
<organism evidence="15 16">
    <name type="scientific">Podarcis muralis</name>
    <name type="common">Wall lizard</name>
    <name type="synonym">Lacerta muralis</name>
    <dbReference type="NCBI Taxonomy" id="64176"/>
    <lineage>
        <taxon>Eukaryota</taxon>
        <taxon>Metazoa</taxon>
        <taxon>Chordata</taxon>
        <taxon>Craniata</taxon>
        <taxon>Vertebrata</taxon>
        <taxon>Euteleostomi</taxon>
        <taxon>Lepidosauria</taxon>
        <taxon>Squamata</taxon>
        <taxon>Bifurcata</taxon>
        <taxon>Unidentata</taxon>
        <taxon>Episquamata</taxon>
        <taxon>Laterata</taxon>
        <taxon>Lacertibaenia</taxon>
        <taxon>Lacertidae</taxon>
        <taxon>Podarcis</taxon>
    </lineage>
</organism>
<keyword evidence="8" id="KW-0805">Transcription regulation</keyword>
<keyword evidence="9" id="KW-0238">DNA-binding</keyword>
<dbReference type="PANTHER" id="PTHR14003:SF23">
    <property type="entry name" value="ZINC FINGER PROTEIN 143"/>
    <property type="match status" value="1"/>
</dbReference>
<evidence type="ECO:0000256" key="5">
    <source>
        <dbReference type="ARBA" id="ARBA00022737"/>
    </source>
</evidence>
<name>A0A670HLS9_PODMU</name>
<dbReference type="Gene3D" id="3.30.160.60">
    <property type="entry name" value="Classic Zinc Finger"/>
    <property type="match status" value="4"/>
</dbReference>
<evidence type="ECO:0000256" key="9">
    <source>
        <dbReference type="ARBA" id="ARBA00023125"/>
    </source>
</evidence>
<dbReference type="PROSITE" id="PS50157">
    <property type="entry name" value="ZINC_FINGER_C2H2_2"/>
    <property type="match status" value="4"/>
</dbReference>
<feature type="domain" description="C2H2-type" evidence="14">
    <location>
        <begin position="243"/>
        <end position="270"/>
    </location>
</feature>
<feature type="domain" description="C2H2-type" evidence="14">
    <location>
        <begin position="327"/>
        <end position="354"/>
    </location>
</feature>
<sequence length="411" mass="46640">MSPPPPEAASLPAFTPCLEQGSFPPSLPPQFPCTPKRRFAPTRSLAKKAEAEARRAAQRVGQYPAPFPRGGGGSAASLGSSALSPFPAIPASSSSINHFSLLRRSGRGSCIPREATGCQLGWGGWPSYPSSTLPPTTIFLGGKLERFLHPLRRWMRARKSCRRTVGMRPLWQVMDRRIVENHIGCHQKQLFMNWGQDLQPSDESRRQEENHTENWREKSIVCHADDLHETPVQYKHHKGKKRYECPFCGKAFISKSLLAVHCRTHTGEKPYKCSECGKSFRQSRNLTSHQRIHTGEKPFKCLECGKSFSWNSNLTSHQRIHTGEKPYKCLECGKNFCDSTLLTRHQIIHTGEKPFYMLGMWEELPSEQEPYFTSENTHRGEAIQVLGLWEELPSENTPYFPPTNPYRREAI</sequence>
<reference evidence="15" key="2">
    <citation type="submission" date="2025-08" db="UniProtKB">
        <authorList>
            <consortium name="Ensembl"/>
        </authorList>
    </citation>
    <scope>IDENTIFICATION</scope>
</reference>
<evidence type="ECO:0000256" key="8">
    <source>
        <dbReference type="ARBA" id="ARBA00023015"/>
    </source>
</evidence>
<evidence type="ECO:0000256" key="4">
    <source>
        <dbReference type="ARBA" id="ARBA00022723"/>
    </source>
</evidence>
<evidence type="ECO:0000256" key="3">
    <source>
        <dbReference type="ARBA" id="ARBA00006991"/>
    </source>
</evidence>
<dbReference type="AlphaFoldDB" id="A0A670HLS9"/>
<reference evidence="15" key="3">
    <citation type="submission" date="2025-09" db="UniProtKB">
        <authorList>
            <consortium name="Ensembl"/>
        </authorList>
    </citation>
    <scope>IDENTIFICATION</scope>
</reference>
<keyword evidence="7" id="KW-0862">Zinc</keyword>
<keyword evidence="5" id="KW-0677">Repeat</keyword>
<evidence type="ECO:0000313" key="15">
    <source>
        <dbReference type="Ensembl" id="ENSPMRP00000000804.1"/>
    </source>
</evidence>
<dbReference type="FunFam" id="3.30.160.60:FF:003095">
    <property type="match status" value="1"/>
</dbReference>
<dbReference type="GeneTree" id="ENSGT01150000286953"/>
<dbReference type="FunFam" id="3.30.160.60:FF:000060">
    <property type="entry name" value="zinc finger protein 436"/>
    <property type="match status" value="1"/>
</dbReference>
<evidence type="ECO:0000256" key="7">
    <source>
        <dbReference type="ARBA" id="ARBA00022833"/>
    </source>
</evidence>
<proteinExistence type="inferred from homology"/>
<dbReference type="GO" id="GO:0000978">
    <property type="term" value="F:RNA polymerase II cis-regulatory region sequence-specific DNA binding"/>
    <property type="evidence" value="ECO:0007669"/>
    <property type="project" value="TreeGrafter"/>
</dbReference>
<protein>
    <recommendedName>
        <fullName evidence="14">C2H2-type domain-containing protein</fullName>
    </recommendedName>
</protein>
<dbReference type="PROSITE" id="PS00028">
    <property type="entry name" value="ZINC_FINGER_C2H2_1"/>
    <property type="match status" value="4"/>
</dbReference>
<comment type="subcellular location">
    <subcellularLocation>
        <location evidence="2">Nucleus</location>
    </subcellularLocation>
</comment>
<evidence type="ECO:0000256" key="2">
    <source>
        <dbReference type="ARBA" id="ARBA00004123"/>
    </source>
</evidence>
<evidence type="ECO:0000256" key="11">
    <source>
        <dbReference type="ARBA" id="ARBA00023242"/>
    </source>
</evidence>
<feature type="domain" description="C2H2-type" evidence="14">
    <location>
        <begin position="271"/>
        <end position="298"/>
    </location>
</feature>
<keyword evidence="10" id="KW-0804">Transcription</keyword>
<comment type="similarity">
    <text evidence="3">Belongs to the krueppel C2H2-type zinc-finger protein family.</text>
</comment>
<dbReference type="Pfam" id="PF00096">
    <property type="entry name" value="zf-C2H2"/>
    <property type="match status" value="4"/>
</dbReference>
<evidence type="ECO:0000256" key="12">
    <source>
        <dbReference type="PROSITE-ProRule" id="PRU00042"/>
    </source>
</evidence>
<evidence type="ECO:0000259" key="14">
    <source>
        <dbReference type="PROSITE" id="PS50157"/>
    </source>
</evidence>
<dbReference type="GO" id="GO:0000785">
    <property type="term" value="C:chromatin"/>
    <property type="evidence" value="ECO:0007669"/>
    <property type="project" value="TreeGrafter"/>
</dbReference>
<dbReference type="FunFam" id="3.30.160.60:FF:002090">
    <property type="entry name" value="Zinc finger protein 473"/>
    <property type="match status" value="1"/>
</dbReference>
<feature type="domain" description="C2H2-type" evidence="14">
    <location>
        <begin position="299"/>
        <end position="326"/>
    </location>
</feature>
<evidence type="ECO:0000256" key="13">
    <source>
        <dbReference type="SAM" id="MobiDB-lite"/>
    </source>
</evidence>
<dbReference type="InterPro" id="IPR036236">
    <property type="entry name" value="Znf_C2H2_sf"/>
</dbReference>
<evidence type="ECO:0000313" key="16">
    <source>
        <dbReference type="Proteomes" id="UP000472272"/>
    </source>
</evidence>
<dbReference type="InterPro" id="IPR013087">
    <property type="entry name" value="Znf_C2H2_type"/>
</dbReference>
<keyword evidence="4" id="KW-0479">Metal-binding</keyword>
<dbReference type="SUPFAM" id="SSF57667">
    <property type="entry name" value="beta-beta-alpha zinc fingers"/>
    <property type="match status" value="2"/>
</dbReference>
<evidence type="ECO:0000256" key="1">
    <source>
        <dbReference type="ARBA" id="ARBA00003767"/>
    </source>
</evidence>
<keyword evidence="16" id="KW-1185">Reference proteome</keyword>
<dbReference type="GO" id="GO:0000981">
    <property type="term" value="F:DNA-binding transcription factor activity, RNA polymerase II-specific"/>
    <property type="evidence" value="ECO:0007669"/>
    <property type="project" value="TreeGrafter"/>
</dbReference>
<evidence type="ECO:0000256" key="6">
    <source>
        <dbReference type="ARBA" id="ARBA00022771"/>
    </source>
</evidence>